<feature type="domain" description="Rrn9" evidence="2">
    <location>
        <begin position="45"/>
        <end position="111"/>
    </location>
</feature>
<dbReference type="EMBL" id="JAQQWK010000014">
    <property type="protein sequence ID" value="KAK8016474.1"/>
    <property type="molecule type" value="Genomic_DNA"/>
</dbReference>
<gene>
    <name evidence="3" type="ORF">PG993_014663</name>
</gene>
<dbReference type="InterPro" id="IPR017956">
    <property type="entry name" value="AT_hook_DNA-bd_motif"/>
</dbReference>
<feature type="compositionally biased region" description="Low complexity" evidence="1">
    <location>
        <begin position="417"/>
        <end position="426"/>
    </location>
</feature>
<feature type="compositionally biased region" description="Basic and acidic residues" evidence="1">
    <location>
        <begin position="338"/>
        <end position="348"/>
    </location>
</feature>
<name>A0ABR1RPL4_9PEZI</name>
<accession>A0ABR1RPL4</accession>
<evidence type="ECO:0000259" key="2">
    <source>
        <dbReference type="Pfam" id="PF10680"/>
    </source>
</evidence>
<comment type="caution">
    <text evidence="3">The sequence shown here is derived from an EMBL/GenBank/DDBJ whole genome shotgun (WGS) entry which is preliminary data.</text>
</comment>
<protein>
    <submittedName>
        <fullName evidence="3">RNA polymerase I-specific transcription initiation factor-domain-containing protein</fullName>
    </submittedName>
</protein>
<evidence type="ECO:0000313" key="4">
    <source>
        <dbReference type="Proteomes" id="UP001444661"/>
    </source>
</evidence>
<keyword evidence="3" id="KW-0396">Initiation factor</keyword>
<feature type="region of interest" description="Disordered" evidence="1">
    <location>
        <begin position="507"/>
        <end position="551"/>
    </location>
</feature>
<keyword evidence="3" id="KW-0648">Protein biosynthesis</keyword>
<dbReference type="Pfam" id="PF10680">
    <property type="entry name" value="RRN9"/>
    <property type="match status" value="1"/>
</dbReference>
<dbReference type="Proteomes" id="UP001444661">
    <property type="component" value="Unassembled WGS sequence"/>
</dbReference>
<feature type="region of interest" description="Disordered" evidence="1">
    <location>
        <begin position="279"/>
        <end position="434"/>
    </location>
</feature>
<dbReference type="GO" id="GO:0003743">
    <property type="term" value="F:translation initiation factor activity"/>
    <property type="evidence" value="ECO:0007669"/>
    <property type="project" value="UniProtKB-KW"/>
</dbReference>
<reference evidence="3 4" key="1">
    <citation type="submission" date="2023-01" db="EMBL/GenBank/DDBJ databases">
        <title>Analysis of 21 Apiospora genomes using comparative genomics revels a genus with tremendous synthesis potential of carbohydrate active enzymes and secondary metabolites.</title>
        <authorList>
            <person name="Sorensen T."/>
        </authorList>
    </citation>
    <scope>NUCLEOTIDE SEQUENCE [LARGE SCALE GENOMIC DNA]</scope>
    <source>
        <strain evidence="3 4">CBS 33761</strain>
    </source>
</reference>
<dbReference type="SMART" id="SM00384">
    <property type="entry name" value="AT_hook"/>
    <property type="match status" value="4"/>
</dbReference>
<evidence type="ECO:0000313" key="3">
    <source>
        <dbReference type="EMBL" id="KAK8016474.1"/>
    </source>
</evidence>
<dbReference type="InterPro" id="IPR019622">
    <property type="entry name" value="Rrn9_dom"/>
</dbReference>
<organism evidence="3 4">
    <name type="scientific">Apiospora rasikravindrae</name>
    <dbReference type="NCBI Taxonomy" id="990691"/>
    <lineage>
        <taxon>Eukaryota</taxon>
        <taxon>Fungi</taxon>
        <taxon>Dikarya</taxon>
        <taxon>Ascomycota</taxon>
        <taxon>Pezizomycotina</taxon>
        <taxon>Sordariomycetes</taxon>
        <taxon>Xylariomycetidae</taxon>
        <taxon>Amphisphaeriales</taxon>
        <taxon>Apiosporaceae</taxon>
        <taxon>Apiospora</taxon>
    </lineage>
</organism>
<feature type="compositionally biased region" description="Low complexity" evidence="1">
    <location>
        <begin position="279"/>
        <end position="296"/>
    </location>
</feature>
<feature type="region of interest" description="Disordered" evidence="1">
    <location>
        <begin position="164"/>
        <end position="237"/>
    </location>
</feature>
<feature type="compositionally biased region" description="Acidic residues" evidence="1">
    <location>
        <begin position="174"/>
        <end position="191"/>
    </location>
</feature>
<feature type="region of interest" description="Disordered" evidence="1">
    <location>
        <begin position="1"/>
        <end position="31"/>
    </location>
</feature>
<feature type="compositionally biased region" description="Low complexity" evidence="1">
    <location>
        <begin position="522"/>
        <end position="531"/>
    </location>
</feature>
<sequence length="662" mass="72677">MATASSDEYEPSSDEDGHNRPNRWDGPSSTWLDMTSQEIATSVALEEIRNRDLSVHLYNAFALKREDGAGRAPIPELDINAQTGEAIRAGQQWKPHGNWSAWPMPAATVPPDDFMKRPEDRDDGFTVRRPITGAEGAASFALEEAVSATALRFAKEKFQARPWQEDDMILTAPDDTDGKEEDHEALDESDSDGASRSRPGSKASSLKKEEQLDSDLDSASDGGSGSVPPGPHYFKPVASADDALSYDLLRPSTRHILSKLDATLMVLHKSRNAAINYASESESDSSIASDATAKSSQQGKRARGRPARSALAMRLKRAQSKESDPASSQTENPGTMSRGEDREDETKPRKTRGRPKKQYPRIPGETDKQYAIRVARLRKEPRPVFSDDSETGIEPQSDASELKPKRKPTARRKASASRDPSSDRSSTGGKKKRRHNLCDWRDVLGAAAVAGFSQPALDRAARRCADLFGQGFELRTMTEDPTLPDKLLQYTPGMNLPNMTQLLHQESEDEVMVEDRRRRGRSSSVVSEGSRAPSRNASQNRERSGSVSSTGAGSQFFCTVEGCLRSTQGFSRNANLLRHLRLIHSLRNDGVKPMDVDSEDETMGAVHVDGFLKPIKARRGWRGEANRTAAMAPPEKKRRGRPRKQGGGPKSSEVALSDSSTN</sequence>
<feature type="compositionally biased region" description="Basic residues" evidence="1">
    <location>
        <begin position="349"/>
        <end position="359"/>
    </location>
</feature>
<feature type="region of interest" description="Disordered" evidence="1">
    <location>
        <begin position="620"/>
        <end position="662"/>
    </location>
</feature>
<feature type="compositionally biased region" description="Polar residues" evidence="1">
    <location>
        <begin position="325"/>
        <end position="335"/>
    </location>
</feature>
<keyword evidence="4" id="KW-1185">Reference proteome</keyword>
<proteinExistence type="predicted"/>
<evidence type="ECO:0000256" key="1">
    <source>
        <dbReference type="SAM" id="MobiDB-lite"/>
    </source>
</evidence>
<feature type="compositionally biased region" description="Basic residues" evidence="1">
    <location>
        <begin position="404"/>
        <end position="415"/>
    </location>
</feature>
<feature type="compositionally biased region" description="Polar residues" evidence="1">
    <location>
        <begin position="533"/>
        <end position="551"/>
    </location>
</feature>
<dbReference type="Gene3D" id="3.30.160.60">
    <property type="entry name" value="Classic Zinc Finger"/>
    <property type="match status" value="1"/>
</dbReference>